<protein>
    <submittedName>
        <fullName evidence="4">LAFE_0F08812g1_1</fullName>
    </submittedName>
</protein>
<gene>
    <name evidence="4" type="ORF">LAFE_0F08812G</name>
</gene>
<name>A0A1G4MF43_LACFM</name>
<accession>A0A1G4MF43</accession>
<dbReference type="Proteomes" id="UP000190831">
    <property type="component" value="Chromosome F"/>
</dbReference>
<sequence>MSSDAVVTGSYPPSDLEVLCAPLGCAIHEILEERSPLNGLPTEEKAYFYEVLKSLTRSKVYVPLTFNQTAESGIFRKKPKGDKLLSQQDIVEHVWKIIREELCKFIEDRISLLLEQAIHEESFEGYVANLWPTVFEEDIKKKMETLNIACQYLNDNFPYIFSQHPMVTSVYRYSEYHCIRFLVKCLGQKIKPFLENVLQNLRNCFNNLYGEHECNGQRCLPGSIISPLKLMNDYKVTLDKRGEASIKDFYMNNVEVTSHHLLRNIPAYQCFNVIERFLTTELVLVSTISRNWSFEVKKIVLKNTLHESTILKKLVPVLVLKENMSKEYEITKLSYLSAGRKEVFFQILTETVTSIFKESYSLQHNMTDILSCCQAMYNHKGPESSLIVKKALRNTFNGEANLIDPLLKDLDARVKKCYQSLILHHTMEPVQAKDNEMKWDVTWRILGDYGLKETFLAVYLEKSLFRRMILMSDNFLNLMNNPQNAEMLLITRLLANSENMESLKKLKSLVEDAEKSHQLLEHYKNKNDIVLVPMLFERNNIPRSFQEMDFQGLNLPPVLQEVWNDFAEEYRKSDSKAAYKSIKLQHMLHHLEVSTPFKLGANQNLILEVTLLQSSILDLFNQDVTFSFEEMLATLNVPSSHLRLALSAFMDIKLLIESAGIYTLNMRFRPDRKKVRNGKLRVTHRSPQNTSTGGLGTSNPSKGNESMWRKELMLACIIRRLKVEQNGYTFNELFDLVNEEIMGFSVGEFKTALSDCSDYYVLDNGIYHYRP</sequence>
<keyword evidence="5" id="KW-1185">Reference proteome</keyword>
<dbReference type="AlphaFoldDB" id="A0A1G4MF43"/>
<dbReference type="SUPFAM" id="SSF75632">
    <property type="entry name" value="Cullin homology domain"/>
    <property type="match status" value="1"/>
</dbReference>
<feature type="domain" description="Cullin family profile" evidence="3">
    <location>
        <begin position="401"/>
        <end position="650"/>
    </location>
</feature>
<dbReference type="PROSITE" id="PS50069">
    <property type="entry name" value="CULLIN_2"/>
    <property type="match status" value="1"/>
</dbReference>
<proteinExistence type="inferred from homology"/>
<dbReference type="InterPro" id="IPR016158">
    <property type="entry name" value="Cullin_homology"/>
</dbReference>
<dbReference type="STRING" id="4955.A0A1G4MF43"/>
<evidence type="ECO:0000256" key="1">
    <source>
        <dbReference type="PROSITE-ProRule" id="PRU00330"/>
    </source>
</evidence>
<reference evidence="5" key="1">
    <citation type="submission" date="2016-03" db="EMBL/GenBank/DDBJ databases">
        <authorList>
            <person name="Devillers H."/>
        </authorList>
    </citation>
    <scope>NUCLEOTIDE SEQUENCE [LARGE SCALE GENOMIC DNA]</scope>
</reference>
<dbReference type="EMBL" id="LT598490">
    <property type="protein sequence ID" value="SCW02546.1"/>
    <property type="molecule type" value="Genomic_DNA"/>
</dbReference>
<dbReference type="InterPro" id="IPR059120">
    <property type="entry name" value="Cullin-like_AB"/>
</dbReference>
<dbReference type="Gene3D" id="3.30.230.130">
    <property type="entry name" value="Cullin, Chain C, Domain 2"/>
    <property type="match status" value="1"/>
</dbReference>
<dbReference type="InterPro" id="IPR036317">
    <property type="entry name" value="Cullin_homology_sf"/>
</dbReference>
<dbReference type="Pfam" id="PF26557">
    <property type="entry name" value="Cullin_AB"/>
    <property type="match status" value="1"/>
</dbReference>
<comment type="similarity">
    <text evidence="1">Belongs to the cullin family.</text>
</comment>
<evidence type="ECO:0000313" key="5">
    <source>
        <dbReference type="Proteomes" id="UP000190831"/>
    </source>
</evidence>
<evidence type="ECO:0000313" key="4">
    <source>
        <dbReference type="EMBL" id="SCW02546.1"/>
    </source>
</evidence>
<evidence type="ECO:0000256" key="2">
    <source>
        <dbReference type="SAM" id="MobiDB-lite"/>
    </source>
</evidence>
<dbReference type="OrthoDB" id="27073at2759"/>
<evidence type="ECO:0000259" key="3">
    <source>
        <dbReference type="PROSITE" id="PS50069"/>
    </source>
</evidence>
<feature type="compositionally biased region" description="Polar residues" evidence="2">
    <location>
        <begin position="685"/>
        <end position="704"/>
    </location>
</feature>
<organism evidence="4 5">
    <name type="scientific">Lachancea fermentati</name>
    <name type="common">Zygosaccharomyces fermentati</name>
    <dbReference type="NCBI Taxonomy" id="4955"/>
    <lineage>
        <taxon>Eukaryota</taxon>
        <taxon>Fungi</taxon>
        <taxon>Dikarya</taxon>
        <taxon>Ascomycota</taxon>
        <taxon>Saccharomycotina</taxon>
        <taxon>Saccharomycetes</taxon>
        <taxon>Saccharomycetales</taxon>
        <taxon>Saccharomycetaceae</taxon>
        <taxon>Lachancea</taxon>
    </lineage>
</organism>
<feature type="region of interest" description="Disordered" evidence="2">
    <location>
        <begin position="677"/>
        <end position="704"/>
    </location>
</feature>